<feature type="region of interest" description="Disordered" evidence="1">
    <location>
        <begin position="1"/>
        <end position="22"/>
    </location>
</feature>
<protein>
    <submittedName>
        <fullName evidence="2">Uncharacterized protein</fullName>
    </submittedName>
</protein>
<dbReference type="OMA" id="RAHEVGH"/>
<sequence length="485" mass="50324">MMERSDVGGGGGGSGGLGGDGGGKAELSEVEIGVFWVFLNIPRAMRQHPPPILRPDHALVQLLAPPVRHHVLVHEEVGGLVHECRVPTPELELLAAALVAVEKVEVRFEVVVAREVEDVLEEGRELVVERQLHADVGVDAGQAESPGDPQQRHREDGFGEDAGHLGHRVVHVQDAQRLHAQLALEPLPEHGVPHARARVGEDADRGLGTSGRHVGARLGDVVGAEHGKRGAEAVAGDGDAHLLALPGVPLHQLPHLGEHLLPRRVLAVLAVGVLAGVELREALLHLHARVRARQPKLADGLEERGYVGDPLELCDGASPGDGDVPAADARRLFVRGHGDEADEGTGLAPHPVIAGVVLLDAEAGEAGVRGGVEVAGDVVADAGEADVLEEGVLGVLAGAGVAGVAVVVEGVVTGLRELAVADELPAERPVDGVQQAVPVVAAVHLPPPRRQLAVGAAGLLSQGAALHVPDEGVRLLLLGRWRFVG</sequence>
<name>A0A3B6H3S7_WHEAT</name>
<dbReference type="Gramene" id="TraesJAG3D03G01999530.1">
    <property type="protein sequence ID" value="TraesJAG3D03G01999530.1.CDS1"/>
    <property type="gene ID" value="TraesJAG3D03G01999530"/>
</dbReference>
<reference evidence="2" key="2">
    <citation type="submission" date="2018-10" db="UniProtKB">
        <authorList>
            <consortium name="EnsemblPlants"/>
        </authorList>
    </citation>
    <scope>IDENTIFICATION</scope>
</reference>
<keyword evidence="3" id="KW-1185">Reference proteome</keyword>
<organism evidence="2">
    <name type="scientific">Triticum aestivum</name>
    <name type="common">Wheat</name>
    <dbReference type="NCBI Taxonomy" id="4565"/>
    <lineage>
        <taxon>Eukaryota</taxon>
        <taxon>Viridiplantae</taxon>
        <taxon>Streptophyta</taxon>
        <taxon>Embryophyta</taxon>
        <taxon>Tracheophyta</taxon>
        <taxon>Spermatophyta</taxon>
        <taxon>Magnoliopsida</taxon>
        <taxon>Liliopsida</taxon>
        <taxon>Poales</taxon>
        <taxon>Poaceae</taxon>
        <taxon>BOP clade</taxon>
        <taxon>Pooideae</taxon>
        <taxon>Triticodae</taxon>
        <taxon>Triticeae</taxon>
        <taxon>Triticinae</taxon>
        <taxon>Triticum</taxon>
    </lineage>
</organism>
<accession>A0A3B6H3S7</accession>
<dbReference type="Proteomes" id="UP000019116">
    <property type="component" value="Chromosome 3D"/>
</dbReference>
<dbReference type="AlphaFoldDB" id="A0A3B6H3S7"/>
<feature type="region of interest" description="Disordered" evidence="1">
    <location>
        <begin position="137"/>
        <end position="160"/>
    </location>
</feature>
<dbReference type="Gramene" id="TraesARI3D03G02025890.1">
    <property type="protein sequence ID" value="TraesARI3D03G02025890.1.CDS1"/>
    <property type="gene ID" value="TraesARI3D03G02025890"/>
</dbReference>
<dbReference type="Gramene" id="TraesCS3D02G505400.1">
    <property type="protein sequence ID" value="TraesCS3D02G505400.1.cds1"/>
    <property type="gene ID" value="TraesCS3D02G505400"/>
</dbReference>
<evidence type="ECO:0000313" key="3">
    <source>
        <dbReference type="Proteomes" id="UP000019116"/>
    </source>
</evidence>
<feature type="compositionally biased region" description="Basic and acidic residues" evidence="1">
    <location>
        <begin position="150"/>
        <end position="160"/>
    </location>
</feature>
<dbReference type="Gramene" id="TraesMAC3D03G01989880.1">
    <property type="protein sequence ID" value="TraesMAC3D03G01989880.1.CDS1"/>
    <property type="gene ID" value="TraesMAC3D03G01989880"/>
</dbReference>
<dbReference type="Gramene" id="TraesSYM3D03G02016880.1">
    <property type="protein sequence ID" value="TraesSYM3D03G02016880.1.CDS1"/>
    <property type="gene ID" value="TraesSYM3D03G02016880"/>
</dbReference>
<dbReference type="EnsemblPlants" id="TraesCS3D02G505400.1">
    <property type="protein sequence ID" value="TraesCS3D02G505400.1.cds1"/>
    <property type="gene ID" value="TraesCS3D02G505400"/>
</dbReference>
<feature type="compositionally biased region" description="Gly residues" evidence="1">
    <location>
        <begin position="7"/>
        <end position="22"/>
    </location>
</feature>
<dbReference type="Gramene" id="TraesSTA3D03G01986780.1">
    <property type="protein sequence ID" value="TraesSTA3D03G01986780.1.CDS1"/>
    <property type="gene ID" value="TraesSTA3D03G01986780"/>
</dbReference>
<proteinExistence type="predicted"/>
<evidence type="ECO:0000256" key="1">
    <source>
        <dbReference type="SAM" id="MobiDB-lite"/>
    </source>
</evidence>
<evidence type="ECO:0000313" key="2">
    <source>
        <dbReference type="EnsemblPlants" id="TraesCS3D02G505400.1.cds1"/>
    </source>
</evidence>
<reference evidence="2" key="1">
    <citation type="submission" date="2018-08" db="EMBL/GenBank/DDBJ databases">
        <authorList>
            <person name="Rossello M."/>
        </authorList>
    </citation>
    <scope>NUCLEOTIDE SEQUENCE [LARGE SCALE GENOMIC DNA]</scope>
    <source>
        <strain evidence="2">cv. Chinese Spring</strain>
    </source>
</reference>
<dbReference type="Gramene" id="TraesCS3D03G1115100.1">
    <property type="protein sequence ID" value="TraesCS3D03G1115100.1.CDS1"/>
    <property type="gene ID" value="TraesCS3D03G1115100"/>
</dbReference>
<dbReference type="Gramene" id="TraesNOR3D03G02017900.1">
    <property type="protein sequence ID" value="TraesNOR3D03G02017900.1.CDS1"/>
    <property type="gene ID" value="TraesNOR3D03G02017900"/>
</dbReference>